<organism evidence="2 3">
    <name type="scientific">Wansuia hejianensis</name>
    <dbReference type="NCBI Taxonomy" id="2763667"/>
    <lineage>
        <taxon>Bacteria</taxon>
        <taxon>Bacillati</taxon>
        <taxon>Bacillota</taxon>
        <taxon>Clostridia</taxon>
        <taxon>Lachnospirales</taxon>
        <taxon>Lachnospiraceae</taxon>
        <taxon>Wansuia</taxon>
    </lineage>
</organism>
<gene>
    <name evidence="2" type="ORF">H8689_10965</name>
</gene>
<dbReference type="Pfam" id="PF17032">
    <property type="entry name" value="Zn_ribbon_15"/>
    <property type="match status" value="1"/>
</dbReference>
<accession>A0A926F240</accession>
<name>A0A926F240_9FIRM</name>
<dbReference type="InterPro" id="IPR031493">
    <property type="entry name" value="Zinc_ribbon_15"/>
</dbReference>
<protein>
    <submittedName>
        <fullName evidence="2">Zinc ribbon domain-containing protein</fullName>
    </submittedName>
</protein>
<dbReference type="Proteomes" id="UP000601522">
    <property type="component" value="Unassembled WGS sequence"/>
</dbReference>
<reference evidence="2 3" key="1">
    <citation type="submission" date="2020-08" db="EMBL/GenBank/DDBJ databases">
        <title>Genome public.</title>
        <authorList>
            <person name="Liu C."/>
            <person name="Sun Q."/>
        </authorList>
    </citation>
    <scope>NUCLEOTIDE SEQUENCE [LARGE SCALE GENOMIC DNA]</scope>
    <source>
        <strain evidence="2 3">NSJ-26</strain>
    </source>
</reference>
<proteinExistence type="predicted"/>
<dbReference type="RefSeq" id="WP_249324489.1">
    <property type="nucleotide sequence ID" value="NZ_JACRTK010000004.1"/>
</dbReference>
<comment type="caution">
    <text evidence="2">The sequence shown here is derived from an EMBL/GenBank/DDBJ whole genome shotgun (WGS) entry which is preliminary data.</text>
</comment>
<evidence type="ECO:0000313" key="2">
    <source>
        <dbReference type="EMBL" id="MBC8591632.1"/>
    </source>
</evidence>
<evidence type="ECO:0000259" key="1">
    <source>
        <dbReference type="Pfam" id="PF17032"/>
    </source>
</evidence>
<keyword evidence="3" id="KW-1185">Reference proteome</keyword>
<sequence>MFFIFGISTKENNLDFNQTIICPCCDGYGRLEVIMTYTYFSLFFLPIFKWNKKYYVKSSCCDSLYTIHRELGRTIEKGNKVTINESDLNPISINYNNRPNCMNCGFPITDEFDYCPKCGTRL</sequence>
<dbReference type="EMBL" id="JACRTK010000004">
    <property type="protein sequence ID" value="MBC8591632.1"/>
    <property type="molecule type" value="Genomic_DNA"/>
</dbReference>
<evidence type="ECO:0000313" key="3">
    <source>
        <dbReference type="Proteomes" id="UP000601522"/>
    </source>
</evidence>
<feature type="domain" description="Zinc-ribbon 15" evidence="1">
    <location>
        <begin position="20"/>
        <end position="119"/>
    </location>
</feature>
<dbReference type="AlphaFoldDB" id="A0A926F240"/>